<dbReference type="InterPro" id="IPR036938">
    <property type="entry name" value="PAP2/HPO_sf"/>
</dbReference>
<dbReference type="Gene3D" id="1.20.144.10">
    <property type="entry name" value="Phosphatidic acid phosphatase type 2/haloperoxidase"/>
    <property type="match status" value="1"/>
</dbReference>
<dbReference type="RefSeq" id="WP_168718851.1">
    <property type="nucleotide sequence ID" value="NZ_CP042909.1"/>
</dbReference>
<feature type="transmembrane region" description="Helical" evidence="1">
    <location>
        <begin position="156"/>
        <end position="174"/>
    </location>
</feature>
<feature type="transmembrane region" description="Helical" evidence="1">
    <location>
        <begin position="129"/>
        <end position="150"/>
    </location>
</feature>
<proteinExistence type="predicted"/>
<gene>
    <name evidence="3" type="ORF">FVE67_01170</name>
</gene>
<keyword evidence="4" id="KW-1185">Reference proteome</keyword>
<keyword evidence="1" id="KW-0812">Transmembrane</keyword>
<sequence length="181" mass="20015">MKALFFLLNQDLGPVVDRLMIGVSEPRVIYAFFILLSLGLLWHRGRRVLAVPFLALALVLLADAFCARVLKPAFHFPRPYAALSGVRVYKGGHFRRTERALSAESYGFPSCHATNTAAATAFFGMVEPWTLLAAAPFTLLVGISRVYLGHHFPRDVLFGWLVGGTVGLSGGWLWRRAKRAS</sequence>
<dbReference type="InterPro" id="IPR000326">
    <property type="entry name" value="PAP2/HPO"/>
</dbReference>
<accession>A0A6H1WQR8</accession>
<dbReference type="KEGG" id="tmai:FVE67_01170"/>
<dbReference type="SMART" id="SM00014">
    <property type="entry name" value="acidPPc"/>
    <property type="match status" value="1"/>
</dbReference>
<dbReference type="EMBL" id="CP042909">
    <property type="protein sequence ID" value="QJA05486.1"/>
    <property type="molecule type" value="Genomic_DNA"/>
</dbReference>
<dbReference type="Pfam" id="PF01569">
    <property type="entry name" value="PAP2"/>
    <property type="match status" value="1"/>
</dbReference>
<feature type="domain" description="Phosphatidic acid phosphatase type 2/haloperoxidase" evidence="2">
    <location>
        <begin position="51"/>
        <end position="171"/>
    </location>
</feature>
<dbReference type="PANTHER" id="PTHR14969:SF13">
    <property type="entry name" value="AT30094P"/>
    <property type="match status" value="1"/>
</dbReference>
<evidence type="ECO:0000259" key="2">
    <source>
        <dbReference type="SMART" id="SM00014"/>
    </source>
</evidence>
<keyword evidence="1" id="KW-1133">Transmembrane helix</keyword>
<reference evidence="3 4" key="1">
    <citation type="submission" date="2019-08" db="EMBL/GenBank/DDBJ databases">
        <title>Complete genome sequence of Thermosulfurimonas marina SU872T, an anaerobic thermophilic chemolithoautotrophic bacterium isolated from a shallow marine hydrothermal vent.</title>
        <authorList>
            <person name="Allioux M."/>
            <person name="Jebbar M."/>
            <person name="Slobodkina G."/>
            <person name="Slobodkin A."/>
            <person name="Moalic Y."/>
            <person name="Frolova A."/>
            <person name="Shao Z."/>
            <person name="Alain K."/>
        </authorList>
    </citation>
    <scope>NUCLEOTIDE SEQUENCE [LARGE SCALE GENOMIC DNA]</scope>
    <source>
        <strain evidence="3 4">SU872</strain>
    </source>
</reference>
<organism evidence="3 4">
    <name type="scientific">Thermosulfurimonas marina</name>
    <dbReference type="NCBI Taxonomy" id="2047767"/>
    <lineage>
        <taxon>Bacteria</taxon>
        <taxon>Pseudomonadati</taxon>
        <taxon>Thermodesulfobacteriota</taxon>
        <taxon>Thermodesulfobacteria</taxon>
        <taxon>Thermodesulfobacteriales</taxon>
        <taxon>Thermodesulfobacteriaceae</taxon>
        <taxon>Thermosulfurimonas</taxon>
    </lineage>
</organism>
<protein>
    <submittedName>
        <fullName evidence="3">Phosphatase PAP2 family protein</fullName>
    </submittedName>
</protein>
<name>A0A6H1WQR8_9BACT</name>
<keyword evidence="1" id="KW-0472">Membrane</keyword>
<evidence type="ECO:0000313" key="3">
    <source>
        <dbReference type="EMBL" id="QJA05486.1"/>
    </source>
</evidence>
<evidence type="ECO:0000313" key="4">
    <source>
        <dbReference type="Proteomes" id="UP000501253"/>
    </source>
</evidence>
<dbReference type="AlphaFoldDB" id="A0A6H1WQR8"/>
<feature type="transmembrane region" description="Helical" evidence="1">
    <location>
        <begin position="51"/>
        <end position="70"/>
    </location>
</feature>
<evidence type="ECO:0000256" key="1">
    <source>
        <dbReference type="SAM" id="Phobius"/>
    </source>
</evidence>
<dbReference type="PANTHER" id="PTHR14969">
    <property type="entry name" value="SPHINGOSINE-1-PHOSPHATE PHOSPHOHYDROLASE"/>
    <property type="match status" value="1"/>
</dbReference>
<feature type="transmembrane region" description="Helical" evidence="1">
    <location>
        <begin position="28"/>
        <end position="45"/>
    </location>
</feature>
<dbReference type="SUPFAM" id="SSF48317">
    <property type="entry name" value="Acid phosphatase/Vanadium-dependent haloperoxidase"/>
    <property type="match status" value="1"/>
</dbReference>
<dbReference type="Proteomes" id="UP000501253">
    <property type="component" value="Chromosome"/>
</dbReference>